<evidence type="ECO:0000256" key="1">
    <source>
        <dbReference type="ARBA" id="ARBA00001913"/>
    </source>
</evidence>
<feature type="domain" description="Sulfatase N-terminal" evidence="6">
    <location>
        <begin position="2"/>
        <end position="95"/>
    </location>
</feature>
<reference evidence="7 8" key="1">
    <citation type="submission" date="2022-05" db="EMBL/GenBank/DDBJ databases">
        <authorList>
            <consortium name="Genoscope - CEA"/>
            <person name="William W."/>
        </authorList>
    </citation>
    <scope>NUCLEOTIDE SEQUENCE [LARGE SCALE GENOMIC DNA]</scope>
</reference>
<dbReference type="Gene3D" id="3.40.720.10">
    <property type="entry name" value="Alkaline Phosphatase, subunit A"/>
    <property type="match status" value="1"/>
</dbReference>
<keyword evidence="8" id="KW-1185">Reference proteome</keyword>
<dbReference type="Pfam" id="PF00884">
    <property type="entry name" value="Sulfatase"/>
    <property type="match status" value="1"/>
</dbReference>
<dbReference type="SUPFAM" id="SSF53649">
    <property type="entry name" value="Alkaline phosphatase-like"/>
    <property type="match status" value="1"/>
</dbReference>
<name>A0ABN8RTI4_9CNID</name>
<dbReference type="InterPro" id="IPR000917">
    <property type="entry name" value="Sulfatase_N"/>
</dbReference>
<comment type="caution">
    <text evidence="7">The sequence shown here is derived from an EMBL/GenBank/DDBJ whole genome shotgun (WGS) entry which is preliminary data.</text>
</comment>
<dbReference type="PANTHER" id="PTHR10342:SF274">
    <property type="entry name" value="ARYLSULFATASE B"/>
    <property type="match status" value="1"/>
</dbReference>
<sequence>MVENVDEAIGNITEAMKTAGLWDNTLLIVTTDNGGAPDDGGYNWPLRGEKGSLWEGGVRGVGFVHGKMLQRTGVTCNELFHVTDWYPTLLYLAGIEEDSDSSALDGYNIWSAISEGAASERTEILHNIDGDTAAI</sequence>
<keyword evidence="5" id="KW-0325">Glycoprotein</keyword>
<dbReference type="EMBL" id="CALNXK010000302">
    <property type="protein sequence ID" value="CAH3181640.1"/>
    <property type="molecule type" value="Genomic_DNA"/>
</dbReference>
<dbReference type="InterPro" id="IPR047115">
    <property type="entry name" value="ARSB"/>
</dbReference>
<evidence type="ECO:0000256" key="2">
    <source>
        <dbReference type="ARBA" id="ARBA00008779"/>
    </source>
</evidence>
<evidence type="ECO:0000256" key="3">
    <source>
        <dbReference type="ARBA" id="ARBA00022723"/>
    </source>
</evidence>
<dbReference type="PANTHER" id="PTHR10342">
    <property type="entry name" value="ARYLSULFATASE"/>
    <property type="match status" value="1"/>
</dbReference>
<evidence type="ECO:0000256" key="5">
    <source>
        <dbReference type="ARBA" id="ARBA00023180"/>
    </source>
</evidence>
<evidence type="ECO:0000313" key="7">
    <source>
        <dbReference type="EMBL" id="CAH3181640.1"/>
    </source>
</evidence>
<keyword evidence="3" id="KW-0479">Metal-binding</keyword>
<organism evidence="7 8">
    <name type="scientific">Porites lobata</name>
    <dbReference type="NCBI Taxonomy" id="104759"/>
    <lineage>
        <taxon>Eukaryota</taxon>
        <taxon>Metazoa</taxon>
        <taxon>Cnidaria</taxon>
        <taxon>Anthozoa</taxon>
        <taxon>Hexacorallia</taxon>
        <taxon>Scleractinia</taxon>
        <taxon>Fungiina</taxon>
        <taxon>Poritidae</taxon>
        <taxon>Porites</taxon>
    </lineage>
</organism>
<dbReference type="Proteomes" id="UP001159405">
    <property type="component" value="Unassembled WGS sequence"/>
</dbReference>
<comment type="cofactor">
    <cofactor evidence="1">
        <name>Ca(2+)</name>
        <dbReference type="ChEBI" id="CHEBI:29108"/>
    </cofactor>
</comment>
<proteinExistence type="inferred from homology"/>
<gene>
    <name evidence="7" type="ORF">PLOB_00025765</name>
</gene>
<protein>
    <recommendedName>
        <fullName evidence="6">Sulfatase N-terminal domain-containing protein</fullName>
    </recommendedName>
</protein>
<comment type="similarity">
    <text evidence="2">Belongs to the sulfatase family.</text>
</comment>
<accession>A0ABN8RTI4</accession>
<evidence type="ECO:0000256" key="4">
    <source>
        <dbReference type="ARBA" id="ARBA00022837"/>
    </source>
</evidence>
<evidence type="ECO:0000313" key="8">
    <source>
        <dbReference type="Proteomes" id="UP001159405"/>
    </source>
</evidence>
<feature type="non-terminal residue" evidence="7">
    <location>
        <position position="135"/>
    </location>
</feature>
<evidence type="ECO:0000259" key="6">
    <source>
        <dbReference type="Pfam" id="PF00884"/>
    </source>
</evidence>
<keyword evidence="4" id="KW-0106">Calcium</keyword>
<dbReference type="InterPro" id="IPR017850">
    <property type="entry name" value="Alkaline_phosphatase_core_sf"/>
</dbReference>